<dbReference type="GO" id="GO:0016709">
    <property type="term" value="F:oxidoreductase activity, acting on paired donors, with incorporation or reduction of molecular oxygen, NAD(P)H as one donor, and incorporation of one atom of oxygen"/>
    <property type="evidence" value="ECO:0007669"/>
    <property type="project" value="UniProtKB-ARBA"/>
</dbReference>
<dbReference type="OrthoDB" id="2096480at2759"/>
<organism evidence="6 7">
    <name type="scientific">Oidiodendron maius (strain Zn)</name>
    <dbReference type="NCBI Taxonomy" id="913774"/>
    <lineage>
        <taxon>Eukaryota</taxon>
        <taxon>Fungi</taxon>
        <taxon>Dikarya</taxon>
        <taxon>Ascomycota</taxon>
        <taxon>Pezizomycotina</taxon>
        <taxon>Leotiomycetes</taxon>
        <taxon>Leotiomycetes incertae sedis</taxon>
        <taxon>Myxotrichaceae</taxon>
        <taxon>Oidiodendron</taxon>
    </lineage>
</organism>
<evidence type="ECO:0000259" key="5">
    <source>
        <dbReference type="Pfam" id="PF01494"/>
    </source>
</evidence>
<dbReference type="InterPro" id="IPR050641">
    <property type="entry name" value="RIFMO-like"/>
</dbReference>
<reference evidence="6 7" key="1">
    <citation type="submission" date="2014-04" db="EMBL/GenBank/DDBJ databases">
        <authorList>
            <consortium name="DOE Joint Genome Institute"/>
            <person name="Kuo A."/>
            <person name="Martino E."/>
            <person name="Perotto S."/>
            <person name="Kohler A."/>
            <person name="Nagy L.G."/>
            <person name="Floudas D."/>
            <person name="Copeland A."/>
            <person name="Barry K.W."/>
            <person name="Cichocki N."/>
            <person name="Veneault-Fourrey C."/>
            <person name="LaButti K."/>
            <person name="Lindquist E.A."/>
            <person name="Lipzen A."/>
            <person name="Lundell T."/>
            <person name="Morin E."/>
            <person name="Murat C."/>
            <person name="Sun H."/>
            <person name="Tunlid A."/>
            <person name="Henrissat B."/>
            <person name="Grigoriev I.V."/>
            <person name="Hibbett D.S."/>
            <person name="Martin F."/>
            <person name="Nordberg H.P."/>
            <person name="Cantor M.N."/>
            <person name="Hua S.X."/>
        </authorList>
    </citation>
    <scope>NUCLEOTIDE SEQUENCE [LARGE SCALE GENOMIC DNA]</scope>
    <source>
        <strain evidence="6 7">Zn</strain>
    </source>
</reference>
<dbReference type="InParanoid" id="A0A0C3GF02"/>
<feature type="domain" description="FAD-binding" evidence="5">
    <location>
        <begin position="8"/>
        <end position="355"/>
    </location>
</feature>
<protein>
    <recommendedName>
        <fullName evidence="5">FAD-binding domain-containing protein</fullName>
    </recommendedName>
</protein>
<dbReference type="PRINTS" id="PR00420">
    <property type="entry name" value="RNGMNOXGNASE"/>
</dbReference>
<name>A0A0C3GF02_OIDMZ</name>
<dbReference type="Gene3D" id="3.30.9.10">
    <property type="entry name" value="D-Amino Acid Oxidase, subunit A, domain 2"/>
    <property type="match status" value="1"/>
</dbReference>
<dbReference type="InterPro" id="IPR002938">
    <property type="entry name" value="FAD-bd"/>
</dbReference>
<dbReference type="Gene3D" id="3.40.30.120">
    <property type="match status" value="1"/>
</dbReference>
<dbReference type="PANTHER" id="PTHR43004">
    <property type="entry name" value="TRK SYSTEM POTASSIUM UPTAKE PROTEIN"/>
    <property type="match status" value="1"/>
</dbReference>
<dbReference type="Pfam" id="PF21274">
    <property type="entry name" value="Rng_hyd_C"/>
    <property type="match status" value="1"/>
</dbReference>
<evidence type="ECO:0000313" key="7">
    <source>
        <dbReference type="Proteomes" id="UP000054321"/>
    </source>
</evidence>
<evidence type="ECO:0000256" key="4">
    <source>
        <dbReference type="ARBA" id="ARBA00023002"/>
    </source>
</evidence>
<dbReference type="NCBIfam" id="NF004780">
    <property type="entry name" value="PRK06126.1"/>
    <property type="match status" value="1"/>
</dbReference>
<keyword evidence="2" id="KW-0285">Flavoprotein</keyword>
<dbReference type="Proteomes" id="UP000054321">
    <property type="component" value="Unassembled WGS sequence"/>
</dbReference>
<proteinExistence type="predicted"/>
<evidence type="ECO:0000256" key="2">
    <source>
        <dbReference type="ARBA" id="ARBA00022630"/>
    </source>
</evidence>
<reference evidence="7" key="2">
    <citation type="submission" date="2015-01" db="EMBL/GenBank/DDBJ databases">
        <title>Evolutionary Origins and Diversification of the Mycorrhizal Mutualists.</title>
        <authorList>
            <consortium name="DOE Joint Genome Institute"/>
            <consortium name="Mycorrhizal Genomics Consortium"/>
            <person name="Kohler A."/>
            <person name="Kuo A."/>
            <person name="Nagy L.G."/>
            <person name="Floudas D."/>
            <person name="Copeland A."/>
            <person name="Barry K.W."/>
            <person name="Cichocki N."/>
            <person name="Veneault-Fourrey C."/>
            <person name="LaButti K."/>
            <person name="Lindquist E.A."/>
            <person name="Lipzen A."/>
            <person name="Lundell T."/>
            <person name="Morin E."/>
            <person name="Murat C."/>
            <person name="Riley R."/>
            <person name="Ohm R."/>
            <person name="Sun H."/>
            <person name="Tunlid A."/>
            <person name="Henrissat B."/>
            <person name="Grigoriev I.V."/>
            <person name="Hibbett D.S."/>
            <person name="Martin F."/>
        </authorList>
    </citation>
    <scope>NUCLEOTIDE SEQUENCE [LARGE SCALE GENOMIC DNA]</scope>
    <source>
        <strain evidence="7">Zn</strain>
    </source>
</reference>
<dbReference type="Gene3D" id="3.50.50.60">
    <property type="entry name" value="FAD/NAD(P)-binding domain"/>
    <property type="match status" value="1"/>
</dbReference>
<evidence type="ECO:0000313" key="6">
    <source>
        <dbReference type="EMBL" id="KIM94700.1"/>
    </source>
</evidence>
<keyword evidence="3" id="KW-0274">FAD</keyword>
<dbReference type="EMBL" id="KN832889">
    <property type="protein sequence ID" value="KIM94700.1"/>
    <property type="molecule type" value="Genomic_DNA"/>
</dbReference>
<evidence type="ECO:0000256" key="3">
    <source>
        <dbReference type="ARBA" id="ARBA00022827"/>
    </source>
</evidence>
<keyword evidence="4" id="KW-0560">Oxidoreductase</keyword>
<evidence type="ECO:0000256" key="1">
    <source>
        <dbReference type="ARBA" id="ARBA00001974"/>
    </source>
</evidence>
<comment type="cofactor">
    <cofactor evidence="1">
        <name>FAD</name>
        <dbReference type="ChEBI" id="CHEBI:57692"/>
    </cofactor>
</comment>
<dbReference type="InterPro" id="IPR036188">
    <property type="entry name" value="FAD/NAD-bd_sf"/>
</dbReference>
<gene>
    <name evidence="6" type="ORF">OIDMADRAFT_60477</name>
</gene>
<dbReference type="STRING" id="913774.A0A0C3GF02"/>
<dbReference type="Pfam" id="PF01494">
    <property type="entry name" value="FAD_binding_3"/>
    <property type="match status" value="1"/>
</dbReference>
<keyword evidence="7" id="KW-1185">Reference proteome</keyword>
<dbReference type="GO" id="GO:0071949">
    <property type="term" value="F:FAD binding"/>
    <property type="evidence" value="ECO:0007669"/>
    <property type="project" value="InterPro"/>
</dbReference>
<sequence>MAPVDVINVIIVGGGPVGLALALDLGRRGVRSTVVERCSSTGTGLIAKASVINERSMEFCQLLGIRNDVASSGYPEELPADTVFCTALHGHFIGRFAMDSNRTRKLEPQSSQVMQRCPQCWFDPLLARAVVRQGMADIRYGIEVVGCVQDDAGVTCFLKHLGDGRAEQLRARYVVACDGPSSVVRKALGILFDGKDLGFAISAIVRVDLSRYHPFGAAERYMLMSHDGTWANFTAIDGRSLWRFSVAGGEKKVDPASIDMPALLERAFGRDDVEYELMRVVQWRRSQYTAEKYCKGRIFLAGDCAHTMPPTGGHGLNTGLGDVMTLSWILQALLQGWGGQGLIEAYDHERRPVAIRNGSEATKNYTIWIERQGREKVLDEGLEADEYRRMLGEEMAANMRPEFRPVGLALGYNYSASPVVVPDGSPAPPDEPDVYIQTARPGHRAPHCWLKDGSSTIDLFGRGFVLLSFGAEAIYEHRLVDAARKVHLPLDCVTIAEIEAADLYQRRLVLVRPDGMIAWRGDSLPDDVEGLLDRVRGASIAANCETE</sequence>
<dbReference type="HOGENOM" id="CLU_009665_14_2_1"/>
<dbReference type="PANTHER" id="PTHR43004:SF19">
    <property type="entry name" value="BINDING MONOOXYGENASE, PUTATIVE (JCVI)-RELATED"/>
    <property type="match status" value="1"/>
</dbReference>
<dbReference type="AlphaFoldDB" id="A0A0C3GF02"/>
<accession>A0A0C3GF02</accession>
<dbReference type="SUPFAM" id="SSF51905">
    <property type="entry name" value="FAD/NAD(P)-binding domain"/>
    <property type="match status" value="1"/>
</dbReference>